<accession>A0A4R4A756</accession>
<organism evidence="1 2">
    <name type="scientific">Marichromatium gracile</name>
    <name type="common">Chromatium gracile</name>
    <dbReference type="NCBI Taxonomy" id="1048"/>
    <lineage>
        <taxon>Bacteria</taxon>
        <taxon>Pseudomonadati</taxon>
        <taxon>Pseudomonadota</taxon>
        <taxon>Gammaproteobacteria</taxon>
        <taxon>Chromatiales</taxon>
        <taxon>Chromatiaceae</taxon>
        <taxon>Marichromatium</taxon>
    </lineage>
</organism>
<evidence type="ECO:0000313" key="2">
    <source>
        <dbReference type="Proteomes" id="UP000295247"/>
    </source>
</evidence>
<comment type="caution">
    <text evidence="1">The sequence shown here is derived from an EMBL/GenBank/DDBJ whole genome shotgun (WGS) entry which is preliminary data.</text>
</comment>
<evidence type="ECO:0000313" key="1">
    <source>
        <dbReference type="EMBL" id="TCW34299.1"/>
    </source>
</evidence>
<protein>
    <submittedName>
        <fullName evidence="1">Putative molybdenum carrier protein</fullName>
    </submittedName>
</protein>
<dbReference type="SUPFAM" id="SSF102405">
    <property type="entry name" value="MCP/YpsA-like"/>
    <property type="match status" value="1"/>
</dbReference>
<dbReference type="Gene3D" id="3.40.50.450">
    <property type="match status" value="1"/>
</dbReference>
<reference evidence="1 2" key="1">
    <citation type="submission" date="2019-03" db="EMBL/GenBank/DDBJ databases">
        <title>Genomic Encyclopedia of Type Strains, Phase IV (KMG-IV): sequencing the most valuable type-strain genomes for metagenomic binning, comparative biology and taxonomic classification.</title>
        <authorList>
            <person name="Goeker M."/>
        </authorList>
    </citation>
    <scope>NUCLEOTIDE SEQUENCE [LARGE SCALE GENOMIC DNA]</scope>
    <source>
        <strain evidence="1 2">DSM 203</strain>
    </source>
</reference>
<dbReference type="EMBL" id="SMDC01000011">
    <property type="protein sequence ID" value="TCW34299.1"/>
    <property type="molecule type" value="Genomic_DNA"/>
</dbReference>
<gene>
    <name evidence="1" type="ORF">EDC29_11114</name>
</gene>
<sequence>MSRFPEQLRRKEQGEEDSYFARRDRELVQALAAAPRVVSGGQSGVDRAALDAALALGLSCGGWCPRGRRAEDGVIAARYPLRETPSADYPERTAWNVRDSDATLILCRGAPSGGTALTLRLAREQGRALLVCDLEGEPAIAPVLDWLVGEGVRVLNCAGPRESGAPGIECAARAWLADLFAAWRTALEHAAGR</sequence>
<dbReference type="InterPro" id="IPR024755">
    <property type="entry name" value="cpYpsA"/>
</dbReference>
<dbReference type="Proteomes" id="UP000295247">
    <property type="component" value="Unassembled WGS sequence"/>
</dbReference>
<proteinExistence type="predicted"/>
<name>A0A4R4A756_MARGR</name>
<dbReference type="AlphaFoldDB" id="A0A4R4A756"/>
<dbReference type="Pfam" id="PF12694">
    <property type="entry name" value="cpYpsA"/>
    <property type="match status" value="1"/>
</dbReference>